<dbReference type="Gene3D" id="2.60.120.1360">
    <property type="match status" value="1"/>
</dbReference>
<evidence type="ECO:0000313" key="2">
    <source>
        <dbReference type="Proteomes" id="UP000305939"/>
    </source>
</evidence>
<dbReference type="AlphaFoldDB" id="A0A4S3M1U9"/>
<dbReference type="SUPFAM" id="SSF52266">
    <property type="entry name" value="SGNH hydrolase"/>
    <property type="match status" value="1"/>
</dbReference>
<dbReference type="Gene3D" id="3.40.50.1110">
    <property type="entry name" value="SGNH hydrolase"/>
    <property type="match status" value="1"/>
</dbReference>
<name>A0A4S3M1U9_9FLAO</name>
<reference evidence="1 2" key="1">
    <citation type="submission" date="2019-04" db="EMBL/GenBank/DDBJ databases">
        <title>Draft genome sequence of Robertkochia marina CC-AMO-30D.</title>
        <authorList>
            <person name="Hameed A."/>
            <person name="Lin S.-Y."/>
            <person name="Shahina M."/>
            <person name="Lai W.-A."/>
            <person name="Young C.-C."/>
        </authorList>
    </citation>
    <scope>NUCLEOTIDE SEQUENCE [LARGE SCALE GENOMIC DNA]</scope>
    <source>
        <strain evidence="1 2">CC-AMO-30D</strain>
    </source>
</reference>
<dbReference type="RefSeq" id="WP_136334290.1">
    <property type="nucleotide sequence ID" value="NZ_QXMP01000007.1"/>
</dbReference>
<sequence length="483" mass="55176">MNPKTISIFIITCLLVLFGFTYISEAQTDQAGKSQDGFTVFDEVIKYPTTDTFLMSGKRSKTDTREIDSIVANIEQVVLNEELPIEEEPVIDYRKIDTSRIRRVDWPDNKPELIARLKKQLASGDCRIIHYGDSQLEGDRISAYVRNRLQTQYGGEGPGFVPVKQLYHQLKAKVTPSENWLRFAAFDPNQEKFEHKKYGAFTSLSRFTPFVHRDSVSLDTIPITEATIDIAATRVSYKRIRNFNRVGLHMGHIQTPLKIEVYNNGELIREDSLEADLRYRNYRIDLDTAPTDMKIVLRSQISPDFYGLTFDGNSGVTLDNVAMRGASGTVFTKLDRQNFGAMMAELDPKIFIFQYGGNSVPYLTTPKAIDKYAKYVMTNLKWVRRTQPDASVIFIGPSDMSTLENGQYISYKHLPYLNEKLREVCLENGIAYWSMFEAMGGSNSMQHWVDQELAKADYTHFSRSGTKVISELFYTALNMDLND</sequence>
<gene>
    <name evidence="1" type="ORF">E7Z59_00280</name>
</gene>
<dbReference type="OrthoDB" id="9810515at2"/>
<organism evidence="1 2">
    <name type="scientific">Robertkochia marina</name>
    <dbReference type="NCBI Taxonomy" id="1227945"/>
    <lineage>
        <taxon>Bacteria</taxon>
        <taxon>Pseudomonadati</taxon>
        <taxon>Bacteroidota</taxon>
        <taxon>Flavobacteriia</taxon>
        <taxon>Flavobacteriales</taxon>
        <taxon>Flavobacteriaceae</taxon>
        <taxon>Robertkochia</taxon>
    </lineage>
</organism>
<dbReference type="EMBL" id="SSMC01000001">
    <property type="protein sequence ID" value="THD68800.1"/>
    <property type="molecule type" value="Genomic_DNA"/>
</dbReference>
<proteinExistence type="predicted"/>
<dbReference type="GO" id="GO:0016788">
    <property type="term" value="F:hydrolase activity, acting on ester bonds"/>
    <property type="evidence" value="ECO:0007669"/>
    <property type="project" value="UniProtKB-ARBA"/>
</dbReference>
<evidence type="ECO:0000313" key="1">
    <source>
        <dbReference type="EMBL" id="THD68800.1"/>
    </source>
</evidence>
<comment type="caution">
    <text evidence="1">The sequence shown here is derived from an EMBL/GenBank/DDBJ whole genome shotgun (WGS) entry which is preliminary data.</text>
</comment>
<dbReference type="Proteomes" id="UP000305939">
    <property type="component" value="Unassembled WGS sequence"/>
</dbReference>
<keyword evidence="2" id="KW-1185">Reference proteome</keyword>
<protein>
    <submittedName>
        <fullName evidence="1">Lipase</fullName>
    </submittedName>
</protein>
<dbReference type="InterPro" id="IPR036514">
    <property type="entry name" value="SGNH_hydro_sf"/>
</dbReference>
<accession>A0A4S3M1U9</accession>